<evidence type="ECO:0000313" key="10">
    <source>
        <dbReference type="Proteomes" id="UP000305948"/>
    </source>
</evidence>
<dbReference type="Proteomes" id="UP000305948">
    <property type="component" value="Unassembled WGS sequence"/>
</dbReference>
<dbReference type="Gene3D" id="3.90.190.10">
    <property type="entry name" value="Protein tyrosine phosphatase superfamily"/>
    <property type="match status" value="1"/>
</dbReference>
<dbReference type="PROSITE" id="PS50054">
    <property type="entry name" value="TYR_PHOSPHATASE_DUAL"/>
    <property type="match status" value="1"/>
</dbReference>
<accession>A0A5C3MSE4</accession>
<protein>
    <recommendedName>
        <fullName evidence="2">protein-tyrosine-phosphatase</fullName>
        <ecNumber evidence="2">3.1.3.48</ecNumber>
    </recommendedName>
</protein>
<feature type="compositionally biased region" description="Low complexity" evidence="5">
    <location>
        <begin position="131"/>
        <end position="159"/>
    </location>
</feature>
<keyword evidence="10" id="KW-1185">Reference proteome</keyword>
<evidence type="ECO:0000259" key="7">
    <source>
        <dbReference type="PROSITE" id="PS50056"/>
    </source>
</evidence>
<feature type="compositionally biased region" description="Basic and acidic residues" evidence="5">
    <location>
        <begin position="415"/>
        <end position="427"/>
    </location>
</feature>
<dbReference type="Gene3D" id="3.40.250.10">
    <property type="entry name" value="Rhodanese-like domain"/>
    <property type="match status" value="1"/>
</dbReference>
<dbReference type="InterPro" id="IPR000340">
    <property type="entry name" value="Dual-sp_phosphatase_cat-dom"/>
</dbReference>
<reference evidence="9 10" key="1">
    <citation type="journal article" date="2019" name="Nat. Ecol. Evol.">
        <title>Megaphylogeny resolves global patterns of mushroom evolution.</title>
        <authorList>
            <person name="Varga T."/>
            <person name="Krizsan K."/>
            <person name="Foldi C."/>
            <person name="Dima B."/>
            <person name="Sanchez-Garcia M."/>
            <person name="Sanchez-Ramirez S."/>
            <person name="Szollosi G.J."/>
            <person name="Szarkandi J.G."/>
            <person name="Papp V."/>
            <person name="Albert L."/>
            <person name="Andreopoulos W."/>
            <person name="Angelini C."/>
            <person name="Antonin V."/>
            <person name="Barry K.W."/>
            <person name="Bougher N.L."/>
            <person name="Buchanan P."/>
            <person name="Buyck B."/>
            <person name="Bense V."/>
            <person name="Catcheside P."/>
            <person name="Chovatia M."/>
            <person name="Cooper J."/>
            <person name="Damon W."/>
            <person name="Desjardin D."/>
            <person name="Finy P."/>
            <person name="Geml J."/>
            <person name="Haridas S."/>
            <person name="Hughes K."/>
            <person name="Justo A."/>
            <person name="Karasinski D."/>
            <person name="Kautmanova I."/>
            <person name="Kiss B."/>
            <person name="Kocsube S."/>
            <person name="Kotiranta H."/>
            <person name="LaButti K.M."/>
            <person name="Lechner B.E."/>
            <person name="Liimatainen K."/>
            <person name="Lipzen A."/>
            <person name="Lukacs Z."/>
            <person name="Mihaltcheva S."/>
            <person name="Morgado L.N."/>
            <person name="Niskanen T."/>
            <person name="Noordeloos M.E."/>
            <person name="Ohm R.A."/>
            <person name="Ortiz-Santana B."/>
            <person name="Ovrebo C."/>
            <person name="Racz N."/>
            <person name="Riley R."/>
            <person name="Savchenko A."/>
            <person name="Shiryaev A."/>
            <person name="Soop K."/>
            <person name="Spirin V."/>
            <person name="Szebenyi C."/>
            <person name="Tomsovsky M."/>
            <person name="Tulloss R.E."/>
            <person name="Uehling J."/>
            <person name="Grigoriev I.V."/>
            <person name="Vagvolgyi C."/>
            <person name="Papp T."/>
            <person name="Martin F.M."/>
            <person name="Miettinen O."/>
            <person name="Hibbett D.S."/>
            <person name="Nagy L.G."/>
        </authorList>
    </citation>
    <scope>NUCLEOTIDE SEQUENCE [LARGE SCALE GENOMIC DNA]</scope>
    <source>
        <strain evidence="9 10">OMC1185</strain>
    </source>
</reference>
<dbReference type="PROSITE" id="PS50206">
    <property type="entry name" value="RHODANESE_3"/>
    <property type="match status" value="1"/>
</dbReference>
<dbReference type="GO" id="GO:0005737">
    <property type="term" value="C:cytoplasm"/>
    <property type="evidence" value="ECO:0007669"/>
    <property type="project" value="TreeGrafter"/>
</dbReference>
<dbReference type="EMBL" id="ML213520">
    <property type="protein sequence ID" value="TFK48314.1"/>
    <property type="molecule type" value="Genomic_DNA"/>
</dbReference>
<name>A0A5C3MSE4_9AGAM</name>
<dbReference type="CDD" id="cd14498">
    <property type="entry name" value="DSP"/>
    <property type="match status" value="1"/>
</dbReference>
<evidence type="ECO:0000256" key="1">
    <source>
        <dbReference type="ARBA" id="ARBA00008601"/>
    </source>
</evidence>
<gene>
    <name evidence="9" type="ORF">OE88DRAFT_1685004</name>
</gene>
<organism evidence="9 10">
    <name type="scientific">Heliocybe sulcata</name>
    <dbReference type="NCBI Taxonomy" id="5364"/>
    <lineage>
        <taxon>Eukaryota</taxon>
        <taxon>Fungi</taxon>
        <taxon>Dikarya</taxon>
        <taxon>Basidiomycota</taxon>
        <taxon>Agaricomycotina</taxon>
        <taxon>Agaricomycetes</taxon>
        <taxon>Gloeophyllales</taxon>
        <taxon>Gloeophyllaceae</taxon>
        <taxon>Heliocybe</taxon>
    </lineage>
</organism>
<evidence type="ECO:0000259" key="8">
    <source>
        <dbReference type="PROSITE" id="PS50206"/>
    </source>
</evidence>
<feature type="domain" description="Tyrosine specific protein phosphatases" evidence="7">
    <location>
        <begin position="598"/>
        <end position="662"/>
    </location>
</feature>
<evidence type="ECO:0000256" key="3">
    <source>
        <dbReference type="ARBA" id="ARBA00022801"/>
    </source>
</evidence>
<dbReference type="Pfam" id="PF00782">
    <property type="entry name" value="DSPc"/>
    <property type="match status" value="1"/>
</dbReference>
<dbReference type="InterPro" id="IPR001763">
    <property type="entry name" value="Rhodanese-like_dom"/>
</dbReference>
<feature type="domain" description="Rhodanese" evidence="8">
    <location>
        <begin position="189"/>
        <end position="270"/>
    </location>
</feature>
<evidence type="ECO:0000256" key="4">
    <source>
        <dbReference type="ARBA" id="ARBA00022912"/>
    </source>
</evidence>
<evidence type="ECO:0000313" key="9">
    <source>
        <dbReference type="EMBL" id="TFK48314.1"/>
    </source>
</evidence>
<keyword evidence="3" id="KW-0378">Hydrolase</keyword>
<comment type="similarity">
    <text evidence="1">Belongs to the protein-tyrosine phosphatase family. Non-receptor class dual specificity subfamily.</text>
</comment>
<feature type="region of interest" description="Disordered" evidence="5">
    <location>
        <begin position="117"/>
        <end position="174"/>
    </location>
</feature>
<feature type="compositionally biased region" description="Low complexity" evidence="5">
    <location>
        <begin position="371"/>
        <end position="384"/>
    </location>
</feature>
<dbReference type="GO" id="GO:0004725">
    <property type="term" value="F:protein tyrosine phosphatase activity"/>
    <property type="evidence" value="ECO:0007669"/>
    <property type="project" value="UniProtKB-EC"/>
</dbReference>
<dbReference type="FunFam" id="3.90.190.10:FF:000120">
    <property type="entry name" value="MAP kinase phosphatase, putative"/>
    <property type="match status" value="1"/>
</dbReference>
<feature type="region of interest" description="Disordered" evidence="5">
    <location>
        <begin position="482"/>
        <end position="528"/>
    </location>
</feature>
<dbReference type="PANTHER" id="PTHR10159:SF530">
    <property type="entry name" value="DUAL SPECIFICITY PROTEIN PHOSPHATASE DDB_G0271350-RELATED"/>
    <property type="match status" value="1"/>
</dbReference>
<feature type="region of interest" description="Disordered" evidence="5">
    <location>
        <begin position="760"/>
        <end position="795"/>
    </location>
</feature>
<evidence type="ECO:0000256" key="2">
    <source>
        <dbReference type="ARBA" id="ARBA00013064"/>
    </source>
</evidence>
<dbReference type="InterPro" id="IPR020422">
    <property type="entry name" value="TYR_PHOSPHATASE_DUAL_dom"/>
</dbReference>
<dbReference type="SMART" id="SM00195">
    <property type="entry name" value="DSPc"/>
    <property type="match status" value="1"/>
</dbReference>
<dbReference type="GO" id="GO:0043409">
    <property type="term" value="P:negative regulation of MAPK cascade"/>
    <property type="evidence" value="ECO:0007669"/>
    <property type="project" value="TreeGrafter"/>
</dbReference>
<dbReference type="EC" id="3.1.3.48" evidence="2"/>
<dbReference type="STRING" id="5364.A0A5C3MSE4"/>
<dbReference type="PANTHER" id="PTHR10159">
    <property type="entry name" value="DUAL SPECIFICITY PROTEIN PHOSPHATASE"/>
    <property type="match status" value="1"/>
</dbReference>
<dbReference type="InterPro" id="IPR029021">
    <property type="entry name" value="Prot-tyrosine_phosphatase-like"/>
</dbReference>
<feature type="region of interest" description="Disordered" evidence="5">
    <location>
        <begin position="691"/>
        <end position="729"/>
    </location>
</feature>
<dbReference type="SUPFAM" id="SSF52799">
    <property type="entry name" value="(Phosphotyrosine protein) phosphatases II"/>
    <property type="match status" value="1"/>
</dbReference>
<dbReference type="InterPro" id="IPR000387">
    <property type="entry name" value="Tyr_Pase_dom"/>
</dbReference>
<dbReference type="PROSITE" id="PS50056">
    <property type="entry name" value="TYR_PHOSPHATASE_2"/>
    <property type="match status" value="1"/>
</dbReference>
<dbReference type="SUPFAM" id="SSF52821">
    <property type="entry name" value="Rhodanese/Cell cycle control phosphatase"/>
    <property type="match status" value="1"/>
</dbReference>
<dbReference type="AlphaFoldDB" id="A0A5C3MSE4"/>
<feature type="region of interest" description="Disordered" evidence="5">
    <location>
        <begin position="1"/>
        <end position="87"/>
    </location>
</feature>
<feature type="compositionally biased region" description="Low complexity" evidence="5">
    <location>
        <begin position="59"/>
        <end position="76"/>
    </location>
</feature>
<feature type="domain" description="Tyrosine-protein phosphatase" evidence="6">
    <location>
        <begin position="532"/>
        <end position="681"/>
    </location>
</feature>
<feature type="region of interest" description="Disordered" evidence="5">
    <location>
        <begin position="360"/>
        <end position="427"/>
    </location>
</feature>
<evidence type="ECO:0000259" key="6">
    <source>
        <dbReference type="PROSITE" id="PS50054"/>
    </source>
</evidence>
<sequence>MHSSVAGPSRSTGMSAGKKMKPPSLTIGVSDRPTATNTVLEFESPVNDLPEDVDDDRLSLSSPSSSSSGSPVASSLNFTDSDATSDDLSKDLAVLEELRRSVRKNLRLRPIKSASHLRLGQPSPRPAWSELSGLSPPSSSASVASSAASPGSVASPGSAYYTPSSEPSTAWPDTTDGLNSSHLFSRLTSSARPLLIDTRPAASYLSSRIRHSINVAIPSLILKRCRKPNGGFQSLDALRQFITTEEGKDTWDELMHPDGSWDGDVIVYDDEMDPTARENVNSTAWALLGVLSPLVHNGSVTHIRGGLSAARRQADLRYFIISGDGDDFLRAGEDGVGGGVGGGLFQLDTQSALRSKVLPEIEPTSSSPLDSPTASMPSVMSSSSLINDATPSPPPSQSVFRRPPRRPSVPQLGRLDTKSAERLKENLPKLQVRTLPVKANTLAAPPSATFRAHSPSHLNIYASNYSPPGSARWLPPSPGLNGSSEYLPPPSPMFGRVSTPHSPSTPMPRSPSTARPDTSQPPTTEEPFPVFAVSTILPGFLYLGPEPAEPDHVEELKKHGVTRILNIAEECDDNQGLNLRENFERYIRIPMRDTVEEDNITRGVREACQYLDDARLHSAPTYVHCKAGKSRSVTAVMAYLIHANHWTLSRAYQFVLERRKGISPNIGFVSELMTFEEQELGTKSLGVVKSAGGNADHAEDSESAGMSGNYGVAASGRRQGPQRESLPPALMGPNGDIPHLMSADGVARVGDSGQEMEIKDASGRYRHARRAPVDENTLQPLRRVSKAGLETSVYS</sequence>
<evidence type="ECO:0000256" key="5">
    <source>
        <dbReference type="SAM" id="MobiDB-lite"/>
    </source>
</evidence>
<dbReference type="OrthoDB" id="273181at2759"/>
<dbReference type="InterPro" id="IPR036873">
    <property type="entry name" value="Rhodanese-like_dom_sf"/>
</dbReference>
<keyword evidence="4" id="KW-0904">Protein phosphatase</keyword>
<feature type="compositionally biased region" description="Polar residues" evidence="5">
    <location>
        <begin position="161"/>
        <end position="174"/>
    </location>
</feature>
<proteinExistence type="inferred from homology"/>